<keyword evidence="6 21" id="KW-0813">Transport</keyword>
<dbReference type="Pfam" id="PF02939">
    <property type="entry name" value="UcrQ"/>
    <property type="match status" value="1"/>
</dbReference>
<evidence type="ECO:0000256" key="17">
    <source>
        <dbReference type="ARBA" id="ARBA00023157"/>
    </source>
</evidence>
<dbReference type="PANTHER" id="PTHR11848:SF19">
    <property type="entry name" value="GROWTH_DIFFERENTIATION FACTOR 9"/>
    <property type="match status" value="1"/>
</dbReference>
<dbReference type="Proteomes" id="UP001356427">
    <property type="component" value="Unassembled WGS sequence"/>
</dbReference>
<proteinExistence type="inferred from homology"/>
<keyword evidence="11 21" id="KW-0999">Mitochondrion inner membrane</keyword>
<comment type="subcellular location">
    <subcellularLocation>
        <location evidence="1 21">Mitochondrion inner membrane</location>
        <topology evidence="1 21">Single-pass membrane protein</topology>
    </subcellularLocation>
    <subcellularLocation>
        <location evidence="2">Secreted</location>
    </subcellularLocation>
</comment>
<dbReference type="SUPFAM" id="SSF81508">
    <property type="entry name" value="Ubiquinone-binding protein QP-C of cytochrome bc1 complex (Ubiquinol-cytochrome c reductase)"/>
    <property type="match status" value="1"/>
</dbReference>
<feature type="compositionally biased region" description="Polar residues" evidence="22">
    <location>
        <begin position="318"/>
        <end position="329"/>
    </location>
</feature>
<dbReference type="InterPro" id="IPR001839">
    <property type="entry name" value="TGF-b_C"/>
</dbReference>
<evidence type="ECO:0000256" key="1">
    <source>
        <dbReference type="ARBA" id="ARBA00004434"/>
    </source>
</evidence>
<protein>
    <recommendedName>
        <fullName evidence="5 21">Cytochrome b-c1 complex subunit 8</fullName>
    </recommendedName>
    <alternativeName>
        <fullName evidence="21">Complex III subunit 8</fullName>
    </alternativeName>
</protein>
<keyword evidence="18" id="KW-0325">Glycoprotein</keyword>
<keyword evidence="13 21" id="KW-1133">Transmembrane helix</keyword>
<evidence type="ECO:0000256" key="11">
    <source>
        <dbReference type="ARBA" id="ARBA00022792"/>
    </source>
</evidence>
<evidence type="ECO:0000256" key="20">
    <source>
        <dbReference type="RuleBase" id="RU000354"/>
    </source>
</evidence>
<evidence type="ECO:0000256" key="12">
    <source>
        <dbReference type="ARBA" id="ARBA00022982"/>
    </source>
</evidence>
<evidence type="ECO:0000256" key="2">
    <source>
        <dbReference type="ARBA" id="ARBA00004613"/>
    </source>
</evidence>
<dbReference type="SMART" id="SM00204">
    <property type="entry name" value="TGFB"/>
    <property type="match status" value="1"/>
</dbReference>
<keyword evidence="25" id="KW-1185">Reference proteome</keyword>
<accession>A0AAN8QI18</accession>
<evidence type="ECO:0000256" key="13">
    <source>
        <dbReference type="ARBA" id="ARBA00022989"/>
    </source>
</evidence>
<comment type="similarity">
    <text evidence="3 20">Belongs to the TGF-beta family.</text>
</comment>
<dbReference type="GO" id="GO:0008083">
    <property type="term" value="F:growth factor activity"/>
    <property type="evidence" value="ECO:0007669"/>
    <property type="project" value="UniProtKB-KW"/>
</dbReference>
<keyword evidence="10" id="KW-0732">Signal</keyword>
<evidence type="ECO:0000313" key="24">
    <source>
        <dbReference type="EMBL" id="KAK6299301.1"/>
    </source>
</evidence>
<sequence>METPLHLTIVLNYWTSILLLLLIGGLSLGSSPTTSNLADEFGDSTLYQHGSILSPLLKALTAQGVPWRDTTLITRPEPRYVRYMKRLYRVSSRHERSSEGNNHLYNTVRLITPRDECLEQGKEFFMQDLSYNLDRVRAKEQLLKSVLLYFFDQEQATSMTTLCYLDVKEQDTQDQCPLCPSTHHSVNFLFHTDRRRKWVEVDITAFLQPLIQSHKKDIHLLINLTCVEGRGRGAKGGGEERSGRGPVELHLRSPSLLLYLNDTSELAHQRWPPTRSRGHPRSANEMDTFESLVEFKPERRISRSERRRLRRESLDLSTNNAGGKTSTKTVLPDLLPSSDFPTSDCALYDFRVSFSELKLSHWIIFPHRYNPRYCKGTCPRAVGFIYGSPRHTFFQNMIYHKLDSSVPRPSCVPSEYNPLSVLTLEADSIAYKELDEMIATSVLRSSTIVSLDTMGRHFGDLAKIRHVITYSLSPFEQRAFPNYFSKGIPNVWRRFTSSVFKVAPPMICMYLTYTWGNHVHSEGKRKVAADYKNEE</sequence>
<feature type="domain" description="TGF-beta family profile" evidence="23">
    <location>
        <begin position="322"/>
        <end position="445"/>
    </location>
</feature>
<evidence type="ECO:0000259" key="23">
    <source>
        <dbReference type="PROSITE" id="PS51362"/>
    </source>
</evidence>
<dbReference type="PROSITE" id="PS51362">
    <property type="entry name" value="TGF_BETA_2"/>
    <property type="match status" value="1"/>
</dbReference>
<evidence type="ECO:0000256" key="8">
    <source>
        <dbReference type="ARBA" id="ARBA00022660"/>
    </source>
</evidence>
<dbReference type="PANTHER" id="PTHR11848">
    <property type="entry name" value="TGF-BETA FAMILY"/>
    <property type="match status" value="1"/>
</dbReference>
<dbReference type="InterPro" id="IPR004205">
    <property type="entry name" value="Cyt_bc1_su8"/>
</dbReference>
<keyword evidence="8 21" id="KW-0679">Respiratory chain</keyword>
<evidence type="ECO:0000256" key="7">
    <source>
        <dbReference type="ARBA" id="ARBA00022525"/>
    </source>
</evidence>
<keyword evidence="17" id="KW-1015">Disulfide bond</keyword>
<dbReference type="EMBL" id="JAGTTL010000029">
    <property type="protein sequence ID" value="KAK6299301.1"/>
    <property type="molecule type" value="Genomic_DNA"/>
</dbReference>
<comment type="similarity">
    <text evidence="4 21">Belongs to the UQCRQ/QCR8 family.</text>
</comment>
<evidence type="ECO:0000256" key="10">
    <source>
        <dbReference type="ARBA" id="ARBA00022729"/>
    </source>
</evidence>
<dbReference type="GO" id="GO:0006122">
    <property type="term" value="P:mitochondrial electron transport, ubiquinol to cytochrome c"/>
    <property type="evidence" value="ECO:0007669"/>
    <property type="project" value="UniProtKB-UniRule"/>
</dbReference>
<evidence type="ECO:0000256" key="6">
    <source>
        <dbReference type="ARBA" id="ARBA00022448"/>
    </source>
</evidence>
<dbReference type="InterPro" id="IPR015615">
    <property type="entry name" value="TGF-beta-rel"/>
</dbReference>
<evidence type="ECO:0000256" key="19">
    <source>
        <dbReference type="ARBA" id="ARBA00047105"/>
    </source>
</evidence>
<dbReference type="Gene3D" id="2.10.90.10">
    <property type="entry name" value="Cystine-knot cytokines"/>
    <property type="match status" value="1"/>
</dbReference>
<comment type="function">
    <text evidence="21">Component of the ubiquinol-cytochrome c oxidoreductase, a multisubunit transmembrane complex that is part of the mitochondrial electron transport chain which drives oxidative phosphorylation. The complex plays an important role in the uptake of multiple carbon sources present in different host niches.</text>
</comment>
<keyword evidence="15 21" id="KW-0496">Mitochondrion</keyword>
<dbReference type="Pfam" id="PF00019">
    <property type="entry name" value="TGF_beta"/>
    <property type="match status" value="1"/>
</dbReference>
<dbReference type="FunFam" id="2.10.90.10:FF:000012">
    <property type="entry name" value="Growth/differentiation factor 9 (Predicted)"/>
    <property type="match status" value="1"/>
</dbReference>
<dbReference type="Gene3D" id="1.20.5.210">
    <property type="entry name" value="Cytochrome b-c1 complex subunit 8"/>
    <property type="match status" value="1"/>
</dbReference>
<dbReference type="FunFam" id="1.20.5.210:FF:000001">
    <property type="entry name" value="Cytochrome b-c1 complex subunit 8"/>
    <property type="match status" value="1"/>
</dbReference>
<keyword evidence="12 21" id="KW-0249">Electron transport</keyword>
<feature type="region of interest" description="Disordered" evidence="22">
    <location>
        <begin position="304"/>
        <end position="330"/>
    </location>
</feature>
<evidence type="ECO:0000256" key="21">
    <source>
        <dbReference type="RuleBase" id="RU368118"/>
    </source>
</evidence>
<evidence type="ECO:0000256" key="14">
    <source>
        <dbReference type="ARBA" id="ARBA00023030"/>
    </source>
</evidence>
<dbReference type="GO" id="GO:0005125">
    <property type="term" value="F:cytokine activity"/>
    <property type="evidence" value="ECO:0007669"/>
    <property type="project" value="TreeGrafter"/>
</dbReference>
<name>A0AAN8QI18_9TELE</name>
<dbReference type="PROSITE" id="PS00250">
    <property type="entry name" value="TGF_BETA_1"/>
    <property type="match status" value="1"/>
</dbReference>
<evidence type="ECO:0000256" key="18">
    <source>
        <dbReference type="ARBA" id="ARBA00023180"/>
    </source>
</evidence>
<gene>
    <name evidence="24" type="ORF">J4Q44_G00308110</name>
</gene>
<dbReference type="Gene3D" id="2.60.120.970">
    <property type="match status" value="1"/>
</dbReference>
<keyword evidence="14 20" id="KW-0339">Growth factor</keyword>
<evidence type="ECO:0000256" key="9">
    <source>
        <dbReference type="ARBA" id="ARBA00022692"/>
    </source>
</evidence>
<evidence type="ECO:0000256" key="4">
    <source>
        <dbReference type="ARBA" id="ARBA00007668"/>
    </source>
</evidence>
<evidence type="ECO:0000256" key="5">
    <source>
        <dbReference type="ARBA" id="ARBA00016324"/>
    </source>
</evidence>
<keyword evidence="16 21" id="KW-0472">Membrane</keyword>
<evidence type="ECO:0000256" key="16">
    <source>
        <dbReference type="ARBA" id="ARBA00023136"/>
    </source>
</evidence>
<keyword evidence="9 21" id="KW-0812">Transmembrane</keyword>
<evidence type="ECO:0000256" key="3">
    <source>
        <dbReference type="ARBA" id="ARBA00006656"/>
    </source>
</evidence>
<evidence type="ECO:0000256" key="22">
    <source>
        <dbReference type="SAM" id="MobiDB-lite"/>
    </source>
</evidence>
<feature type="transmembrane region" description="Helical" evidence="21">
    <location>
        <begin position="7"/>
        <end position="28"/>
    </location>
</feature>
<comment type="subunit">
    <text evidence="19 21">Component of the ubiquinol-cytochrome c oxidoreductase (cytochrome b-c1 complex, complex III, CIII), a multisubunit enzyme composed of 11 subunits. The complex is composed of 3 respiratory subunits cytochrome b, cytochrome c1 and Rieske protein UQCRFS1, 2 core protein subunits UQCRC1/QCR1 and UQCRC2/QCR2, and 6 low-molecular weight protein subunits UQCRH/QCR6, UQCRB/QCR7, UQCRQ/QCR8, UQCR10/QCR9, UQCR11/QCR10 and subunit 9, the cleavage product of Rieske protein UQCRFS1. The complex exists as an obligatory dimer and forms supercomplexes (SCs) in the inner mitochondrial membrane with NADH-ubiquinone oxidoreductase (complex I, CI) and cytochrome c oxidase (complex IV, CIV), resulting in different assemblies (supercomplex SCI(1)III(2)IV(1) and megacomplex MCI(2)III(2)IV(2)). Interacts with UQCC6.</text>
</comment>
<dbReference type="GO" id="GO:0045275">
    <property type="term" value="C:respiratory chain complex III"/>
    <property type="evidence" value="ECO:0007669"/>
    <property type="project" value="UniProtKB-UniRule"/>
</dbReference>
<dbReference type="InterPro" id="IPR017948">
    <property type="entry name" value="TGFb_CS"/>
</dbReference>
<dbReference type="InterPro" id="IPR036642">
    <property type="entry name" value="Cyt_bc1_su8_sf"/>
</dbReference>
<dbReference type="SUPFAM" id="SSF57501">
    <property type="entry name" value="Cystine-knot cytokines"/>
    <property type="match status" value="1"/>
</dbReference>
<dbReference type="GO" id="GO:0005743">
    <property type="term" value="C:mitochondrial inner membrane"/>
    <property type="evidence" value="ECO:0007669"/>
    <property type="project" value="UniProtKB-SubCell"/>
</dbReference>
<reference evidence="24 25" key="1">
    <citation type="submission" date="2021-04" db="EMBL/GenBank/DDBJ databases">
        <authorList>
            <person name="De Guttry C."/>
            <person name="Zahm M."/>
            <person name="Klopp C."/>
            <person name="Cabau C."/>
            <person name="Louis A."/>
            <person name="Berthelot C."/>
            <person name="Parey E."/>
            <person name="Roest Crollius H."/>
            <person name="Montfort J."/>
            <person name="Robinson-Rechavi M."/>
            <person name="Bucao C."/>
            <person name="Bouchez O."/>
            <person name="Gislard M."/>
            <person name="Lluch J."/>
            <person name="Milhes M."/>
            <person name="Lampietro C."/>
            <person name="Lopez Roques C."/>
            <person name="Donnadieu C."/>
            <person name="Braasch I."/>
            <person name="Desvignes T."/>
            <person name="Postlethwait J."/>
            <person name="Bobe J."/>
            <person name="Wedekind C."/>
            <person name="Guiguen Y."/>
        </authorList>
    </citation>
    <scope>NUCLEOTIDE SEQUENCE [LARGE SCALE GENOMIC DNA]</scope>
    <source>
        <strain evidence="24">Cs_M1</strain>
        <tissue evidence="24">Blood</tissue>
    </source>
</reference>
<dbReference type="InterPro" id="IPR029034">
    <property type="entry name" value="Cystine-knot_cytokine"/>
</dbReference>
<organism evidence="24 25">
    <name type="scientific">Coregonus suidteri</name>
    <dbReference type="NCBI Taxonomy" id="861788"/>
    <lineage>
        <taxon>Eukaryota</taxon>
        <taxon>Metazoa</taxon>
        <taxon>Chordata</taxon>
        <taxon>Craniata</taxon>
        <taxon>Vertebrata</taxon>
        <taxon>Euteleostomi</taxon>
        <taxon>Actinopterygii</taxon>
        <taxon>Neopterygii</taxon>
        <taxon>Teleostei</taxon>
        <taxon>Protacanthopterygii</taxon>
        <taxon>Salmoniformes</taxon>
        <taxon>Salmonidae</taxon>
        <taxon>Coregoninae</taxon>
        <taxon>Coregonus</taxon>
    </lineage>
</organism>
<comment type="caution">
    <text evidence="24">The sequence shown here is derived from an EMBL/GenBank/DDBJ whole genome shotgun (WGS) entry which is preliminary data.</text>
</comment>
<dbReference type="GO" id="GO:0005615">
    <property type="term" value="C:extracellular space"/>
    <property type="evidence" value="ECO:0007669"/>
    <property type="project" value="TreeGrafter"/>
</dbReference>
<dbReference type="AlphaFoldDB" id="A0AAN8QI18"/>
<evidence type="ECO:0000256" key="15">
    <source>
        <dbReference type="ARBA" id="ARBA00023128"/>
    </source>
</evidence>
<evidence type="ECO:0000313" key="25">
    <source>
        <dbReference type="Proteomes" id="UP001356427"/>
    </source>
</evidence>
<keyword evidence="7" id="KW-0964">Secreted</keyword>